<sequence>MTWSEAEYLDHLRSERRAYAWVMRRHGGLTAADAERAALEAYPYGPADAPYRWLVFHDEAWHWAMLTIHGDRYWAHHPELARPTEEYRARE</sequence>
<dbReference type="AlphaFoldDB" id="A0A1I6U6I7"/>
<evidence type="ECO:0000313" key="1">
    <source>
        <dbReference type="EMBL" id="SFS97021.1"/>
    </source>
</evidence>
<gene>
    <name evidence="1" type="ORF">SAMN05444716_105316</name>
</gene>
<dbReference type="RefSeq" id="WP_093843501.1">
    <property type="nucleotide sequence ID" value="NZ_FPAB01000005.1"/>
</dbReference>
<keyword evidence="2" id="KW-1185">Reference proteome</keyword>
<dbReference type="EMBL" id="FPAB01000005">
    <property type="protein sequence ID" value="SFS97021.1"/>
    <property type="molecule type" value="Genomic_DNA"/>
</dbReference>
<organism evidence="1 2">
    <name type="scientific">Streptomyces harbinensis</name>
    <dbReference type="NCBI Taxonomy" id="1176198"/>
    <lineage>
        <taxon>Bacteria</taxon>
        <taxon>Bacillati</taxon>
        <taxon>Actinomycetota</taxon>
        <taxon>Actinomycetes</taxon>
        <taxon>Kitasatosporales</taxon>
        <taxon>Streptomycetaceae</taxon>
        <taxon>Streptomyces</taxon>
    </lineage>
</organism>
<reference evidence="2" key="1">
    <citation type="submission" date="2016-10" db="EMBL/GenBank/DDBJ databases">
        <authorList>
            <person name="Varghese N."/>
            <person name="Submissions S."/>
        </authorList>
    </citation>
    <scope>NUCLEOTIDE SEQUENCE [LARGE SCALE GENOMIC DNA]</scope>
    <source>
        <strain evidence="2">CGMCC 4.7047</strain>
    </source>
</reference>
<proteinExistence type="predicted"/>
<protein>
    <submittedName>
        <fullName evidence="1">Uncharacterized protein</fullName>
    </submittedName>
</protein>
<accession>A0A1I6U6I7</accession>
<dbReference type="Proteomes" id="UP000198873">
    <property type="component" value="Unassembled WGS sequence"/>
</dbReference>
<evidence type="ECO:0000313" key="2">
    <source>
        <dbReference type="Proteomes" id="UP000198873"/>
    </source>
</evidence>
<name>A0A1I6U6I7_9ACTN</name>